<comment type="caution">
    <text evidence="2">The sequence shown here is derived from an EMBL/GenBank/DDBJ whole genome shotgun (WGS) entry which is preliminary data.</text>
</comment>
<name>A0A6P1CM77_9NOCA</name>
<evidence type="ECO:0000256" key="1">
    <source>
        <dbReference type="SAM" id="MobiDB-lite"/>
    </source>
</evidence>
<protein>
    <submittedName>
        <fullName evidence="2">Uncharacterized protein</fullName>
    </submittedName>
</protein>
<reference evidence="2 3" key="1">
    <citation type="submission" date="2020-01" db="EMBL/GenBank/DDBJ databases">
        <title>Genetics and antimicrobial susceptibilities of Nocardia species isolated from the soil; a comparison with species isolated from humans.</title>
        <authorList>
            <person name="Carrasco G."/>
            <person name="Monzon S."/>
            <person name="Sansegundo M."/>
            <person name="Garcia E."/>
            <person name="Garrido N."/>
            <person name="Medina M.J."/>
            <person name="Villalon P."/>
            <person name="Ramirez-Arocha A.C."/>
            <person name="Jimenez P."/>
            <person name="Cuesta I."/>
            <person name="Valdezate S."/>
        </authorList>
    </citation>
    <scope>NUCLEOTIDE SEQUENCE [LARGE SCALE GENOMIC DNA]</scope>
    <source>
        <strain evidence="2 3">CNM20110626</strain>
    </source>
</reference>
<evidence type="ECO:0000313" key="3">
    <source>
        <dbReference type="Proteomes" id="UP000471166"/>
    </source>
</evidence>
<proteinExistence type="predicted"/>
<dbReference type="Proteomes" id="UP000471166">
    <property type="component" value="Unassembled WGS sequence"/>
</dbReference>
<evidence type="ECO:0000313" key="2">
    <source>
        <dbReference type="EMBL" id="NEW32763.1"/>
    </source>
</evidence>
<gene>
    <name evidence="2" type="ORF">GV791_09335</name>
</gene>
<dbReference type="AlphaFoldDB" id="A0A6P1CM77"/>
<accession>A0A6P1CM77</accession>
<sequence>MAIDSEPRALAATVLSEILSYIKGSRPTRTDGKATSGYVYCQITPGLMVAPVDYAKPWDPIGGIPGRTSQPPEGSTSPPPPTGDTARRAYRASFYTAQRFNKLLMVTNDGTTQYYAGGGRNLSFQYDGLLQAMEAPPAPPRSAEEQARITAAEAVLFDPETGDDTTTYARYQRNQAAYAEARAAKAAAEIAILSDPDRAGSAPVLLQPLAVKLNQAFNKWKTQGADEIEEALATLQSLGIPMEQGMIQRARELHESWLVDYPGLSGLSGAKEPYTYVDPSQWAEIDANDIGWTTLEHQSRTYTSHFEQHGYNLHTGAWGGSSQNTSGTAGVSVFGFGFSGTYGEWGSQSHSNFTDTGSDGTVLRDDATDLSIRLEYGLCEIRRPWLVTDLFQMQNWYLRGERKGAISSGTVDDQVGNTDKKLPMIPTAFLVIRNVRITTSNWGSTRDTLQTYWHANGRSDRSEGSSVSGGVSIPVWGPISIGGGYSHSEQEYGGDFRDEGGNDVRNDFGAHFEGDTLVINGAQVVGLLGEIIPMCPPMDDPALVDDNQ</sequence>
<dbReference type="EMBL" id="JAAGVB010000011">
    <property type="protein sequence ID" value="NEW32763.1"/>
    <property type="molecule type" value="Genomic_DNA"/>
</dbReference>
<feature type="region of interest" description="Disordered" evidence="1">
    <location>
        <begin position="60"/>
        <end position="86"/>
    </location>
</feature>
<organism evidence="2 3">
    <name type="scientific">Nocardia cyriacigeorgica</name>
    <dbReference type="NCBI Taxonomy" id="135487"/>
    <lineage>
        <taxon>Bacteria</taxon>
        <taxon>Bacillati</taxon>
        <taxon>Actinomycetota</taxon>
        <taxon>Actinomycetes</taxon>
        <taxon>Mycobacteriales</taxon>
        <taxon>Nocardiaceae</taxon>
        <taxon>Nocardia</taxon>
    </lineage>
</organism>
<dbReference type="RefSeq" id="WP_146089040.1">
    <property type="nucleotide sequence ID" value="NZ_AP026975.1"/>
</dbReference>